<dbReference type="Proteomes" id="UP000813385">
    <property type="component" value="Unassembled WGS sequence"/>
</dbReference>
<dbReference type="Gene3D" id="3.40.50.300">
    <property type="entry name" value="P-loop containing nucleotide triphosphate hydrolases"/>
    <property type="match status" value="1"/>
</dbReference>
<protein>
    <recommendedName>
        <fullName evidence="4">NB-ARC domain-containing protein</fullName>
    </recommendedName>
</protein>
<dbReference type="SUPFAM" id="SSF52540">
    <property type="entry name" value="P-loop containing nucleoside triphosphate hydrolases"/>
    <property type="match status" value="1"/>
</dbReference>
<dbReference type="PROSITE" id="PS50005">
    <property type="entry name" value="TPR"/>
    <property type="match status" value="1"/>
</dbReference>
<evidence type="ECO:0008006" key="4">
    <source>
        <dbReference type="Google" id="ProtNLM"/>
    </source>
</evidence>
<gene>
    <name evidence="2" type="ORF">B0T11DRAFT_125381</name>
</gene>
<feature type="repeat" description="TPR" evidence="1">
    <location>
        <begin position="532"/>
        <end position="565"/>
    </location>
</feature>
<dbReference type="Gene3D" id="1.25.40.10">
    <property type="entry name" value="Tetratricopeptide repeat domain"/>
    <property type="match status" value="2"/>
</dbReference>
<dbReference type="InterPro" id="IPR011990">
    <property type="entry name" value="TPR-like_helical_dom_sf"/>
</dbReference>
<accession>A0A8K0TB35</accession>
<evidence type="ECO:0000313" key="2">
    <source>
        <dbReference type="EMBL" id="KAH7354213.1"/>
    </source>
</evidence>
<name>A0A8K0TB35_9PEZI</name>
<dbReference type="InterPro" id="IPR019734">
    <property type="entry name" value="TPR_rpt"/>
</dbReference>
<sequence>MANHDDGIRSMDDIRFGDSSIANQGNVGVLHHDNIRFRADPSANQMNYHANNQTNTHNYYGTPTPGTPPVQACVRVGLPPRNANRVERKDLFRELEQMLPRGEEHYPVALWGLPGSGKTQLALHYAYQRFDPKKCSVFWVQAKDENTIIDSFRTMARKAGFGMSAEDREMLLYVREWIESQPTWLMVIDGADDVEVFTRNISERVRLCEFIPDGPNGTVIWTSQDRRILEVVGWTRGLKVDSMNPDEAVSLLEITANHGKPFNSTGAAQVLVLELGYNPLVISHVAATMRAHVAPEEMLSRLKDPRTRSEIFETRRIDLGTPQGVSRSILSMLIGQVESLATHDPEAYRIIAMVAYMDRYTIPLDIFLDSNGPGGDRPVRRAIARLKDLSLILESPMDVIRKTFHVNGLIQEAIRHHLDQRTILDDMSKVCGGRRDQANLSSHVCFRSQAITALLRINPYERRHSTSLPRHVLNVCLWGPYEMEARVEMANLLKRAGDCMSYWGGWRDMATPYQKALRLRVASFGATDSRTIDSMDSLGHAHMKLGNYKRALESFENARHARNKSLGLPETHPDITGDLNIGVARRKLGQLSLAKTLLTKNLDLRIQNFGVDHAETALGMFEMSQLGRVQGAHGWEMELLQKSLRIQTVLLEASNARTMETKMRLGSLLDLMGDGVRGKKLHKEVLDFQSKSFGDRHPLTMEAKLRCITARYSSEDNADRSLQVASEVAAASADKLGRAHPLTLRARGILASLLSNVRQDYAEAAAIQRSTLDIYVSQLGRTHYLSLEMQVSLAKTLFSQGEMIDSKKLATPAHGALCAQFGKDDARTIAAAELLDRLANVLEED</sequence>
<keyword evidence="1" id="KW-0802">TPR repeat</keyword>
<evidence type="ECO:0000256" key="1">
    <source>
        <dbReference type="PROSITE-ProRule" id="PRU00339"/>
    </source>
</evidence>
<dbReference type="PANTHER" id="PTHR46082">
    <property type="entry name" value="ATP/GTP-BINDING PROTEIN-RELATED"/>
    <property type="match status" value="1"/>
</dbReference>
<dbReference type="OrthoDB" id="4851360at2759"/>
<comment type="caution">
    <text evidence="2">The sequence shown here is derived from an EMBL/GenBank/DDBJ whole genome shotgun (WGS) entry which is preliminary data.</text>
</comment>
<dbReference type="AlphaFoldDB" id="A0A8K0TB35"/>
<dbReference type="InterPro" id="IPR027417">
    <property type="entry name" value="P-loop_NTPase"/>
</dbReference>
<dbReference type="Pfam" id="PF13374">
    <property type="entry name" value="TPR_10"/>
    <property type="match status" value="1"/>
</dbReference>
<dbReference type="SUPFAM" id="SSF48452">
    <property type="entry name" value="TPR-like"/>
    <property type="match status" value="1"/>
</dbReference>
<reference evidence="2" key="1">
    <citation type="journal article" date="2021" name="Nat. Commun.">
        <title>Genetic determinants of endophytism in the Arabidopsis root mycobiome.</title>
        <authorList>
            <person name="Mesny F."/>
            <person name="Miyauchi S."/>
            <person name="Thiergart T."/>
            <person name="Pickel B."/>
            <person name="Atanasova L."/>
            <person name="Karlsson M."/>
            <person name="Huettel B."/>
            <person name="Barry K.W."/>
            <person name="Haridas S."/>
            <person name="Chen C."/>
            <person name="Bauer D."/>
            <person name="Andreopoulos W."/>
            <person name="Pangilinan J."/>
            <person name="LaButti K."/>
            <person name="Riley R."/>
            <person name="Lipzen A."/>
            <person name="Clum A."/>
            <person name="Drula E."/>
            <person name="Henrissat B."/>
            <person name="Kohler A."/>
            <person name="Grigoriev I.V."/>
            <person name="Martin F.M."/>
            <person name="Hacquard S."/>
        </authorList>
    </citation>
    <scope>NUCLEOTIDE SEQUENCE</scope>
    <source>
        <strain evidence="2">MPI-CAGE-AT-0016</strain>
    </source>
</reference>
<dbReference type="GO" id="GO:0043531">
    <property type="term" value="F:ADP binding"/>
    <property type="evidence" value="ECO:0007669"/>
    <property type="project" value="InterPro"/>
</dbReference>
<proteinExistence type="predicted"/>
<organism evidence="2 3">
    <name type="scientific">Plectosphaerella cucumerina</name>
    <dbReference type="NCBI Taxonomy" id="40658"/>
    <lineage>
        <taxon>Eukaryota</taxon>
        <taxon>Fungi</taxon>
        <taxon>Dikarya</taxon>
        <taxon>Ascomycota</taxon>
        <taxon>Pezizomycotina</taxon>
        <taxon>Sordariomycetes</taxon>
        <taxon>Hypocreomycetidae</taxon>
        <taxon>Glomerellales</taxon>
        <taxon>Plectosphaerellaceae</taxon>
        <taxon>Plectosphaerella</taxon>
    </lineage>
</organism>
<evidence type="ECO:0000313" key="3">
    <source>
        <dbReference type="Proteomes" id="UP000813385"/>
    </source>
</evidence>
<dbReference type="EMBL" id="JAGPXD010000005">
    <property type="protein sequence ID" value="KAH7354213.1"/>
    <property type="molecule type" value="Genomic_DNA"/>
</dbReference>
<dbReference type="PANTHER" id="PTHR46082:SF11">
    <property type="entry name" value="AAA+ ATPASE DOMAIN-CONTAINING PROTEIN-RELATED"/>
    <property type="match status" value="1"/>
</dbReference>
<dbReference type="InterPro" id="IPR053137">
    <property type="entry name" value="NLR-like"/>
</dbReference>
<keyword evidence="3" id="KW-1185">Reference proteome</keyword>